<keyword evidence="5 9" id="KW-0064">Aspartyl protease</keyword>
<evidence type="ECO:0000256" key="10">
    <source>
        <dbReference type="RuleBase" id="RU000594"/>
    </source>
</evidence>
<keyword evidence="4 9" id="KW-0812">Transmembrane</keyword>
<feature type="transmembrane region" description="Helical" evidence="9">
    <location>
        <begin position="118"/>
        <end position="141"/>
    </location>
</feature>
<accession>A0AAW4WZR0</accession>
<evidence type="ECO:0000256" key="2">
    <source>
        <dbReference type="ARBA" id="ARBA00022475"/>
    </source>
</evidence>
<comment type="pathway">
    <text evidence="9">Protein modification; lipoprotein biosynthesis (signal peptide cleavage).</text>
</comment>
<dbReference type="PRINTS" id="PR00781">
    <property type="entry name" value="LIPOSIGPTASE"/>
</dbReference>
<evidence type="ECO:0000256" key="11">
    <source>
        <dbReference type="RuleBase" id="RU004181"/>
    </source>
</evidence>
<evidence type="ECO:0000256" key="7">
    <source>
        <dbReference type="ARBA" id="ARBA00022989"/>
    </source>
</evidence>
<dbReference type="NCBIfam" id="TIGR00077">
    <property type="entry name" value="lspA"/>
    <property type="match status" value="1"/>
</dbReference>
<gene>
    <name evidence="9 12" type="primary">lspA</name>
    <name evidence="12" type="ORF">LJ207_05380</name>
</gene>
<keyword evidence="3 9" id="KW-0645">Protease</keyword>
<feature type="active site" evidence="9">
    <location>
        <position position="111"/>
    </location>
</feature>
<dbReference type="PROSITE" id="PS00855">
    <property type="entry name" value="SPASE_II"/>
    <property type="match status" value="1"/>
</dbReference>
<comment type="catalytic activity">
    <reaction evidence="9 10">
        <text>Release of signal peptides from bacterial membrane prolipoproteins. Hydrolyzes -Xaa-Yaa-Zaa-|-(S,diacylglyceryl)Cys-, in which Xaa is hydrophobic (preferably Leu), and Yaa (Ala or Ser) and Zaa (Gly or Ala) have small, neutral side chains.</text>
        <dbReference type="EC" id="3.4.23.36"/>
    </reaction>
</comment>
<evidence type="ECO:0000256" key="1">
    <source>
        <dbReference type="ARBA" id="ARBA00006139"/>
    </source>
</evidence>
<dbReference type="PANTHER" id="PTHR33695:SF1">
    <property type="entry name" value="LIPOPROTEIN SIGNAL PEPTIDASE"/>
    <property type="match status" value="1"/>
</dbReference>
<evidence type="ECO:0000256" key="6">
    <source>
        <dbReference type="ARBA" id="ARBA00022801"/>
    </source>
</evidence>
<dbReference type="GO" id="GO:0006508">
    <property type="term" value="P:proteolysis"/>
    <property type="evidence" value="ECO:0007669"/>
    <property type="project" value="UniProtKB-KW"/>
</dbReference>
<dbReference type="EMBL" id="JAJFAT010000006">
    <property type="protein sequence ID" value="MCC3144759.1"/>
    <property type="molecule type" value="Genomic_DNA"/>
</dbReference>
<keyword evidence="2 9" id="KW-1003">Cell membrane</keyword>
<proteinExistence type="inferred from homology"/>
<evidence type="ECO:0000256" key="3">
    <source>
        <dbReference type="ARBA" id="ARBA00022670"/>
    </source>
</evidence>
<dbReference type="PANTHER" id="PTHR33695">
    <property type="entry name" value="LIPOPROTEIN SIGNAL PEPTIDASE"/>
    <property type="match status" value="1"/>
</dbReference>
<dbReference type="GO" id="GO:0004190">
    <property type="term" value="F:aspartic-type endopeptidase activity"/>
    <property type="evidence" value="ECO:0007669"/>
    <property type="project" value="UniProtKB-UniRule"/>
</dbReference>
<dbReference type="InterPro" id="IPR001872">
    <property type="entry name" value="Peptidase_A8"/>
</dbReference>
<keyword evidence="6 9" id="KW-0378">Hydrolase</keyword>
<evidence type="ECO:0000256" key="4">
    <source>
        <dbReference type="ARBA" id="ARBA00022692"/>
    </source>
</evidence>
<comment type="subcellular location">
    <subcellularLocation>
        <location evidence="9">Cell membrane</location>
        <topology evidence="9">Multi-pass membrane protein</topology>
    </subcellularLocation>
</comment>
<comment type="caution">
    <text evidence="12">The sequence shown here is derived from an EMBL/GenBank/DDBJ whole genome shotgun (WGS) entry which is preliminary data.</text>
</comment>
<comment type="caution">
    <text evidence="9">Lacks conserved residue(s) required for the propagation of feature annotation.</text>
</comment>
<comment type="function">
    <text evidence="9 10">This protein specifically catalyzes the removal of signal peptides from prolipoproteins.</text>
</comment>
<dbReference type="Pfam" id="PF01252">
    <property type="entry name" value="Peptidase_A8"/>
    <property type="match status" value="1"/>
</dbReference>
<dbReference type="AlphaFoldDB" id="A0AAW4WZR0"/>
<keyword evidence="7 9" id="KW-1133">Transmembrane helix</keyword>
<protein>
    <recommendedName>
        <fullName evidence="9">Lipoprotein signal peptidase</fullName>
        <ecNumber evidence="9">3.4.23.36</ecNumber>
    </recommendedName>
    <alternativeName>
        <fullName evidence="9">Prolipoprotein signal peptidase</fullName>
    </alternativeName>
    <alternativeName>
        <fullName evidence="9">Signal peptidase II</fullName>
        <shortName evidence="9">SPase II</shortName>
    </alternativeName>
</protein>
<evidence type="ECO:0000256" key="9">
    <source>
        <dbReference type="HAMAP-Rule" id="MF_00161"/>
    </source>
</evidence>
<comment type="similarity">
    <text evidence="1 9 11">Belongs to the peptidase A8 family.</text>
</comment>
<reference evidence="12 13" key="1">
    <citation type="submission" date="2021-10" db="EMBL/GenBank/DDBJ databases">
        <authorList>
            <person name="Grouzdev D.S."/>
            <person name="Pantiukh K.S."/>
            <person name="Krutkina M.S."/>
        </authorList>
    </citation>
    <scope>NUCLEOTIDE SEQUENCE [LARGE SCALE GENOMIC DNA]</scope>
    <source>
        <strain evidence="12 13">Z-7514</strain>
    </source>
</reference>
<dbReference type="EC" id="3.4.23.36" evidence="9"/>
<keyword evidence="8 9" id="KW-0472">Membrane</keyword>
<dbReference type="RefSeq" id="WP_229344836.1">
    <property type="nucleotide sequence ID" value="NZ_JAJFAT010000006.1"/>
</dbReference>
<feature type="transmembrane region" description="Helical" evidence="9">
    <location>
        <begin position="58"/>
        <end position="75"/>
    </location>
</feature>
<feature type="active site" evidence="9">
    <location>
        <position position="125"/>
    </location>
</feature>
<feature type="transmembrane region" description="Helical" evidence="9">
    <location>
        <begin position="87"/>
        <end position="106"/>
    </location>
</feature>
<organism evidence="12 13">
    <name type="scientific">Halanaerobium polyolivorans</name>
    <dbReference type="NCBI Taxonomy" id="2886943"/>
    <lineage>
        <taxon>Bacteria</taxon>
        <taxon>Bacillati</taxon>
        <taxon>Bacillota</taxon>
        <taxon>Clostridia</taxon>
        <taxon>Halanaerobiales</taxon>
        <taxon>Halanaerobiaceae</taxon>
        <taxon>Halanaerobium</taxon>
    </lineage>
</organism>
<dbReference type="Proteomes" id="UP001199296">
    <property type="component" value="Unassembled WGS sequence"/>
</dbReference>
<evidence type="ECO:0000256" key="5">
    <source>
        <dbReference type="ARBA" id="ARBA00022750"/>
    </source>
</evidence>
<evidence type="ECO:0000313" key="13">
    <source>
        <dbReference type="Proteomes" id="UP001199296"/>
    </source>
</evidence>
<dbReference type="HAMAP" id="MF_00161">
    <property type="entry name" value="LspA"/>
    <property type="match status" value="1"/>
</dbReference>
<name>A0AAW4WZR0_9FIRM</name>
<evidence type="ECO:0000313" key="12">
    <source>
        <dbReference type="EMBL" id="MCC3144759.1"/>
    </source>
</evidence>
<evidence type="ECO:0000256" key="8">
    <source>
        <dbReference type="ARBA" id="ARBA00023136"/>
    </source>
</evidence>
<keyword evidence="13" id="KW-1185">Reference proteome</keyword>
<dbReference type="GO" id="GO:0005886">
    <property type="term" value="C:plasma membrane"/>
    <property type="evidence" value="ECO:0007669"/>
    <property type="project" value="UniProtKB-SubCell"/>
</dbReference>
<sequence>MWIVVFSSLIILIDQITKFLVRNNLLESQQINIIANLLSLRFIKNEGAAFGILEGQRHLFIIVTFFFFALLYYLYKKELSDNLSSKLALIFLIGGSIGNLIDRISYHYVIDFIAVANFPVFNVADIFIFFGIILLLFNLLFREN</sequence>